<keyword evidence="2 7" id="KW-0813">Transport</keyword>
<dbReference type="OrthoDB" id="9811798at2"/>
<dbReference type="InterPro" id="IPR046396">
    <property type="entry name" value="Transporter_DabB"/>
</dbReference>
<keyword evidence="3 7" id="KW-1003">Cell membrane</keyword>
<keyword evidence="5 7" id="KW-1133">Transmembrane helix</keyword>
<dbReference type="GO" id="GO:0003954">
    <property type="term" value="F:NADH dehydrogenase activity"/>
    <property type="evidence" value="ECO:0007669"/>
    <property type="project" value="TreeGrafter"/>
</dbReference>
<comment type="subcellular location">
    <subcellularLocation>
        <location evidence="7">Cell membrane</location>
        <topology evidence="7">Multi-pass membrane protein</topology>
    </subcellularLocation>
    <subcellularLocation>
        <location evidence="1">Endomembrane system</location>
        <topology evidence="1">Multi-pass membrane protein</topology>
    </subcellularLocation>
    <subcellularLocation>
        <location evidence="8">Membrane</location>
        <topology evidence="8">Multi-pass membrane protein</topology>
    </subcellularLocation>
</comment>
<dbReference type="InterPro" id="IPR003945">
    <property type="entry name" value="NU5C-like"/>
</dbReference>
<dbReference type="GO" id="GO:0015990">
    <property type="term" value="P:electron transport coupled proton transport"/>
    <property type="evidence" value="ECO:0007669"/>
    <property type="project" value="TreeGrafter"/>
</dbReference>
<gene>
    <name evidence="7" type="primary">dabB</name>
    <name evidence="10" type="ORF">E2I14_14295</name>
</gene>
<proteinExistence type="inferred from homology"/>
<feature type="transmembrane region" description="Helical" evidence="7">
    <location>
        <begin position="138"/>
        <end position="159"/>
    </location>
</feature>
<evidence type="ECO:0000256" key="6">
    <source>
        <dbReference type="ARBA" id="ARBA00023136"/>
    </source>
</evidence>
<organism evidence="10 11">
    <name type="scientific">Sapientia aquatica</name>
    <dbReference type="NCBI Taxonomy" id="1549640"/>
    <lineage>
        <taxon>Bacteria</taxon>
        <taxon>Pseudomonadati</taxon>
        <taxon>Pseudomonadota</taxon>
        <taxon>Betaproteobacteria</taxon>
        <taxon>Burkholderiales</taxon>
        <taxon>Oxalobacteraceae</taxon>
        <taxon>Sapientia</taxon>
    </lineage>
</organism>
<evidence type="ECO:0000313" key="11">
    <source>
        <dbReference type="Proteomes" id="UP000294829"/>
    </source>
</evidence>
<dbReference type="InterPro" id="IPR001750">
    <property type="entry name" value="ND/Mrp_TM"/>
</dbReference>
<feature type="transmembrane region" description="Helical" evidence="7">
    <location>
        <begin position="6"/>
        <end position="25"/>
    </location>
</feature>
<keyword evidence="11" id="KW-1185">Reference proteome</keyword>
<dbReference type="Pfam" id="PF00361">
    <property type="entry name" value="Proton_antipo_M"/>
    <property type="match status" value="1"/>
</dbReference>
<feature type="domain" description="NADH:quinone oxidoreductase/Mrp antiporter transmembrane" evidence="9">
    <location>
        <begin position="133"/>
        <end position="353"/>
    </location>
</feature>
<dbReference type="PANTHER" id="PTHR42829">
    <property type="entry name" value="NADH-UBIQUINONE OXIDOREDUCTASE CHAIN 5"/>
    <property type="match status" value="1"/>
</dbReference>
<comment type="function">
    <text evidence="7">Part of an energy-coupled inorganic carbon pump.</text>
</comment>
<dbReference type="GO" id="GO:0005886">
    <property type="term" value="C:plasma membrane"/>
    <property type="evidence" value="ECO:0007669"/>
    <property type="project" value="UniProtKB-SubCell"/>
</dbReference>
<sequence length="534" mass="57801">MWRSANLWLVPVLYLSFALLARLAALGNERCWTLAKLLGLAGLSLAALALAQTVLFGAKTVMLPGAVQLGTWGAITFHARADLIGNLFMVMVNLIGWIIIGFSQRYLSGEAGQRRYVISLLVTLAAVNVVVISNNMIVLALAWVLTSIALHSLLTFYPLRTQAIFAAHKKFIVSRIADVCLFIAIGIIAHQTGSLELDQIAATISALPALNRDLQIAAVLLALTAALKCAQLPFHGWLIQVMEAPTPVSALLHAGVVNLGGFLLIRFSFLMVASAPAQLLLVFIGAITAVCAALVMMTRISIKVSLAWSTCAQMGFMLMQCGLGVYELAALHLLAHSLYKAYAFLNSGSTNARLNLKAGQPDSLGLGNRLLSGCAGLMIVFALFYLIHPSTSIAQPLFAFAVIIALALAPLLSFNLSRDSILNNFKFVGYAAALVLVYLALHQVFADHLGVSVTDHAGWMTLRVGVVVALFVGLHLLQSVVLEKTYRPLFERLYPMFFGGFYLDDLFTRLTFWIWPAPLKNGTHQPSSRPSRSV</sequence>
<evidence type="ECO:0000256" key="4">
    <source>
        <dbReference type="ARBA" id="ARBA00022692"/>
    </source>
</evidence>
<feature type="transmembrane region" description="Helical" evidence="7">
    <location>
        <begin position="115"/>
        <end position="132"/>
    </location>
</feature>
<reference evidence="10 11" key="1">
    <citation type="submission" date="2019-03" db="EMBL/GenBank/DDBJ databases">
        <title>Sapientia aquatica gen. nov., sp. nov., isolated from a crater lake.</title>
        <authorList>
            <person name="Felfoldi T."/>
            <person name="Szabo A."/>
            <person name="Toth E."/>
            <person name="Schumann P."/>
            <person name="Keki Z."/>
            <person name="Marialigeti K."/>
            <person name="Mathe I."/>
        </authorList>
    </citation>
    <scope>NUCLEOTIDE SEQUENCE [LARGE SCALE GENOMIC DNA]</scope>
    <source>
        <strain evidence="10 11">SA-152</strain>
    </source>
</reference>
<accession>A0A4R5VX88</accession>
<feature type="transmembrane region" description="Helical" evidence="7">
    <location>
        <begin position="83"/>
        <end position="103"/>
    </location>
</feature>
<feature type="transmembrane region" description="Helical" evidence="7">
    <location>
        <begin position="393"/>
        <end position="415"/>
    </location>
</feature>
<protein>
    <recommendedName>
        <fullName evidence="7">Probable inorganic carbon transporter subunit DabB</fullName>
    </recommendedName>
</protein>
<feature type="transmembrane region" description="Helical" evidence="7">
    <location>
        <begin position="370"/>
        <end position="387"/>
    </location>
</feature>
<dbReference type="AlphaFoldDB" id="A0A4R5VX88"/>
<dbReference type="PANTHER" id="PTHR42829:SF1">
    <property type="entry name" value="INORGANIC CARBON TRANSPORTER SUBUNIT DABB-RELATED"/>
    <property type="match status" value="1"/>
</dbReference>
<dbReference type="HAMAP" id="MF_00862">
    <property type="entry name" value="DabB"/>
    <property type="match status" value="1"/>
</dbReference>
<evidence type="ECO:0000256" key="3">
    <source>
        <dbReference type="ARBA" id="ARBA00022475"/>
    </source>
</evidence>
<dbReference type="GO" id="GO:0008137">
    <property type="term" value="F:NADH dehydrogenase (ubiquinone) activity"/>
    <property type="evidence" value="ECO:0007669"/>
    <property type="project" value="InterPro"/>
</dbReference>
<feature type="transmembrane region" description="Helical" evidence="7">
    <location>
        <begin position="171"/>
        <end position="189"/>
    </location>
</feature>
<dbReference type="GO" id="GO:0012505">
    <property type="term" value="C:endomembrane system"/>
    <property type="evidence" value="ECO:0007669"/>
    <property type="project" value="UniProtKB-SubCell"/>
</dbReference>
<evidence type="ECO:0000256" key="1">
    <source>
        <dbReference type="ARBA" id="ARBA00004127"/>
    </source>
</evidence>
<keyword evidence="4 7" id="KW-0812">Transmembrane</keyword>
<dbReference type="PRINTS" id="PR01434">
    <property type="entry name" value="NADHDHGNASE5"/>
</dbReference>
<feature type="transmembrane region" description="Helical" evidence="7">
    <location>
        <begin position="279"/>
        <end position="297"/>
    </location>
</feature>
<evidence type="ECO:0000256" key="2">
    <source>
        <dbReference type="ARBA" id="ARBA00022448"/>
    </source>
</evidence>
<feature type="transmembrane region" description="Helical" evidence="7">
    <location>
        <begin position="457"/>
        <end position="481"/>
    </location>
</feature>
<dbReference type="EMBL" id="SMYL01000008">
    <property type="protein sequence ID" value="TDK63803.1"/>
    <property type="molecule type" value="Genomic_DNA"/>
</dbReference>
<feature type="transmembrane region" description="Helical" evidence="7">
    <location>
        <begin position="427"/>
        <end position="445"/>
    </location>
</feature>
<evidence type="ECO:0000259" key="9">
    <source>
        <dbReference type="Pfam" id="PF00361"/>
    </source>
</evidence>
<dbReference type="Proteomes" id="UP000294829">
    <property type="component" value="Unassembled WGS sequence"/>
</dbReference>
<comment type="caution">
    <text evidence="10">The sequence shown here is derived from an EMBL/GenBank/DDBJ whole genome shotgun (WGS) entry which is preliminary data.</text>
</comment>
<comment type="subunit">
    <text evidence="7">Forms a complex with DabA.</text>
</comment>
<evidence type="ECO:0000256" key="7">
    <source>
        <dbReference type="HAMAP-Rule" id="MF_00862"/>
    </source>
</evidence>
<evidence type="ECO:0000256" key="5">
    <source>
        <dbReference type="ARBA" id="ARBA00022989"/>
    </source>
</evidence>
<feature type="transmembrane region" description="Helical" evidence="7">
    <location>
        <begin position="37"/>
        <end position="63"/>
    </location>
</feature>
<name>A0A4R5VX88_9BURK</name>
<dbReference type="GO" id="GO:0042773">
    <property type="term" value="P:ATP synthesis coupled electron transport"/>
    <property type="evidence" value="ECO:0007669"/>
    <property type="project" value="InterPro"/>
</dbReference>
<evidence type="ECO:0000313" key="10">
    <source>
        <dbReference type="EMBL" id="TDK63803.1"/>
    </source>
</evidence>
<dbReference type="NCBIfam" id="NF006029">
    <property type="entry name" value="PRK08168.1"/>
    <property type="match status" value="1"/>
</dbReference>
<keyword evidence="6 7" id="KW-0472">Membrane</keyword>
<feature type="transmembrane region" description="Helical" evidence="7">
    <location>
        <begin position="250"/>
        <end position="273"/>
    </location>
</feature>
<evidence type="ECO:0000256" key="8">
    <source>
        <dbReference type="RuleBase" id="RU000320"/>
    </source>
</evidence>
<comment type="similarity">
    <text evidence="7">Belongs to the inorganic carbon transporter (TC 9.A.2) DabB family.</text>
</comment>